<feature type="transmembrane region" description="Helical" evidence="1">
    <location>
        <begin position="70"/>
        <end position="98"/>
    </location>
</feature>
<evidence type="ECO:0000313" key="2">
    <source>
        <dbReference type="EMBL" id="KRK96156.1"/>
    </source>
</evidence>
<reference evidence="2 3" key="1">
    <citation type="journal article" date="2015" name="Genome Announc.">
        <title>Expanding the biotechnology potential of lactobacilli through comparative genomics of 213 strains and associated genera.</title>
        <authorList>
            <person name="Sun Z."/>
            <person name="Harris H.M."/>
            <person name="McCann A."/>
            <person name="Guo C."/>
            <person name="Argimon S."/>
            <person name="Zhang W."/>
            <person name="Yang X."/>
            <person name="Jeffery I.B."/>
            <person name="Cooney J.C."/>
            <person name="Kagawa T.F."/>
            <person name="Liu W."/>
            <person name="Song Y."/>
            <person name="Salvetti E."/>
            <person name="Wrobel A."/>
            <person name="Rasinkangas P."/>
            <person name="Parkhill J."/>
            <person name="Rea M.C."/>
            <person name="O'Sullivan O."/>
            <person name="Ritari J."/>
            <person name="Douillard F.P."/>
            <person name="Paul Ross R."/>
            <person name="Yang R."/>
            <person name="Briner A.E."/>
            <person name="Felis G.E."/>
            <person name="de Vos W.M."/>
            <person name="Barrangou R."/>
            <person name="Klaenhammer T.R."/>
            <person name="Caufield P.W."/>
            <person name="Cui Y."/>
            <person name="Zhang H."/>
            <person name="O'Toole P.W."/>
        </authorList>
    </citation>
    <scope>NUCLEOTIDE SEQUENCE [LARGE SCALE GENOMIC DNA]</scope>
    <source>
        <strain evidence="2 3">DSM 19394</strain>
    </source>
</reference>
<keyword evidence="1" id="KW-0472">Membrane</keyword>
<evidence type="ECO:0000313" key="3">
    <source>
        <dbReference type="Proteomes" id="UP000051955"/>
    </source>
</evidence>
<dbReference type="OrthoDB" id="9962382at2"/>
<dbReference type="AlphaFoldDB" id="A0A0R1LJM2"/>
<dbReference type="EMBL" id="AZDV01000005">
    <property type="protein sequence ID" value="KRK96156.1"/>
    <property type="molecule type" value="Genomic_DNA"/>
</dbReference>
<dbReference type="RefSeq" id="WP_057801611.1">
    <property type="nucleotide sequence ID" value="NZ_AZDV01000005.1"/>
</dbReference>
<organism evidence="2 3">
    <name type="scientific">Levilactobacillus acidifarinae DSM 19394 = JCM 15949</name>
    <dbReference type="NCBI Taxonomy" id="1423715"/>
    <lineage>
        <taxon>Bacteria</taxon>
        <taxon>Bacillati</taxon>
        <taxon>Bacillota</taxon>
        <taxon>Bacilli</taxon>
        <taxon>Lactobacillales</taxon>
        <taxon>Lactobacillaceae</taxon>
        <taxon>Levilactobacillus</taxon>
    </lineage>
</organism>
<dbReference type="PATRIC" id="fig|1423715.3.peg.2702"/>
<name>A0A0R1LJM2_9LACO</name>
<accession>A0A0R1LJM2</accession>
<keyword evidence="1" id="KW-1133">Transmembrane helix</keyword>
<proteinExistence type="predicted"/>
<evidence type="ECO:0000256" key="1">
    <source>
        <dbReference type="SAM" id="Phobius"/>
    </source>
</evidence>
<sequence>MKWWQARQQAFATQLNDRELRLVRYILMGLVIASVGLAALHRTELSSGAVGVWMLMVGDYWAVRLAQRRVNFLVSLLLGYLGALVGGLGLLLGLGLIFRW</sequence>
<comment type="caution">
    <text evidence="2">The sequence shown here is derived from an EMBL/GenBank/DDBJ whole genome shotgun (WGS) entry which is preliminary data.</text>
</comment>
<dbReference type="Proteomes" id="UP000051955">
    <property type="component" value="Unassembled WGS sequence"/>
</dbReference>
<keyword evidence="1" id="KW-0812">Transmembrane</keyword>
<protein>
    <submittedName>
        <fullName evidence="2">Uncharacterized protein</fullName>
    </submittedName>
</protein>
<feature type="transmembrane region" description="Helical" evidence="1">
    <location>
        <begin position="21"/>
        <end position="39"/>
    </location>
</feature>
<feature type="transmembrane region" description="Helical" evidence="1">
    <location>
        <begin position="45"/>
        <end position="63"/>
    </location>
</feature>
<keyword evidence="3" id="KW-1185">Reference proteome</keyword>
<gene>
    <name evidence="2" type="ORF">FD25_GL002622</name>
</gene>